<proteinExistence type="predicted"/>
<dbReference type="EMBL" id="BAABCE010000010">
    <property type="protein sequence ID" value="GAA3565278.1"/>
    <property type="molecule type" value="Genomic_DNA"/>
</dbReference>
<organism evidence="1 2">
    <name type="scientific">Streptomyces osmaniensis</name>
    <dbReference type="NCBI Taxonomy" id="593134"/>
    <lineage>
        <taxon>Bacteria</taxon>
        <taxon>Bacillati</taxon>
        <taxon>Actinomycetota</taxon>
        <taxon>Actinomycetes</taxon>
        <taxon>Kitasatosporales</taxon>
        <taxon>Streptomycetaceae</taxon>
        <taxon>Streptomyces</taxon>
    </lineage>
</organism>
<comment type="caution">
    <text evidence="1">The sequence shown here is derived from an EMBL/GenBank/DDBJ whole genome shotgun (WGS) entry which is preliminary data.</text>
</comment>
<name>A0ABP6XFG4_9ACTN</name>
<sequence>MVTGVASMTGPEWVPQSCTLPTEEQPLRLAEWDALFATQTAGPYRPDALRVRLELPSGSGSEERARDLAERENGCCSFFAFTVTGTPEGVVLDIAVGEEHEAVLSALAARADRAAAPGGSR</sequence>
<gene>
    <name evidence="1" type="ORF">GCM10022295_54360</name>
</gene>
<evidence type="ECO:0000313" key="1">
    <source>
        <dbReference type="EMBL" id="GAA3565278.1"/>
    </source>
</evidence>
<evidence type="ECO:0008006" key="3">
    <source>
        <dbReference type="Google" id="ProtNLM"/>
    </source>
</evidence>
<keyword evidence="2" id="KW-1185">Reference proteome</keyword>
<reference evidence="2" key="1">
    <citation type="journal article" date="2019" name="Int. J. Syst. Evol. Microbiol.">
        <title>The Global Catalogue of Microorganisms (GCM) 10K type strain sequencing project: providing services to taxonomists for standard genome sequencing and annotation.</title>
        <authorList>
            <consortium name="The Broad Institute Genomics Platform"/>
            <consortium name="The Broad Institute Genome Sequencing Center for Infectious Disease"/>
            <person name="Wu L."/>
            <person name="Ma J."/>
        </authorList>
    </citation>
    <scope>NUCLEOTIDE SEQUENCE [LARGE SCALE GENOMIC DNA]</scope>
    <source>
        <strain evidence="2">JCM 17656</strain>
    </source>
</reference>
<accession>A0ABP6XFG4</accession>
<evidence type="ECO:0000313" key="2">
    <source>
        <dbReference type="Proteomes" id="UP001500707"/>
    </source>
</evidence>
<dbReference type="Proteomes" id="UP001500707">
    <property type="component" value="Unassembled WGS sequence"/>
</dbReference>
<protein>
    <recommendedName>
        <fullName evidence="3">Arsenate reductase</fullName>
    </recommendedName>
</protein>